<feature type="domain" description="Response regulatory" evidence="4">
    <location>
        <begin position="7"/>
        <end position="122"/>
    </location>
</feature>
<gene>
    <name evidence="5" type="ORF">E6K80_04995</name>
</gene>
<keyword evidence="1 3" id="KW-0597">Phosphoprotein</keyword>
<dbReference type="InterPro" id="IPR011006">
    <property type="entry name" value="CheY-like_superfamily"/>
</dbReference>
<evidence type="ECO:0000259" key="4">
    <source>
        <dbReference type="PROSITE" id="PS50110"/>
    </source>
</evidence>
<evidence type="ECO:0000313" key="5">
    <source>
        <dbReference type="EMBL" id="TMQ71657.1"/>
    </source>
</evidence>
<protein>
    <submittedName>
        <fullName evidence="5">Response regulator</fullName>
    </submittedName>
</protein>
<reference evidence="5 6" key="1">
    <citation type="journal article" date="2019" name="Nat. Microbiol.">
        <title>Mediterranean grassland soil C-N compound turnover is dependent on rainfall and depth, and is mediated by genomically divergent microorganisms.</title>
        <authorList>
            <person name="Diamond S."/>
            <person name="Andeer P.F."/>
            <person name="Li Z."/>
            <person name="Crits-Christoph A."/>
            <person name="Burstein D."/>
            <person name="Anantharaman K."/>
            <person name="Lane K.R."/>
            <person name="Thomas B.C."/>
            <person name="Pan C."/>
            <person name="Northen T.R."/>
            <person name="Banfield J.F."/>
        </authorList>
    </citation>
    <scope>NUCLEOTIDE SEQUENCE [LARGE SCALE GENOMIC DNA]</scope>
    <source>
        <strain evidence="5">WS_10</strain>
    </source>
</reference>
<dbReference type="GO" id="GO:0000160">
    <property type="term" value="P:phosphorelay signal transduction system"/>
    <property type="evidence" value="ECO:0007669"/>
    <property type="project" value="UniProtKB-KW"/>
</dbReference>
<evidence type="ECO:0000256" key="2">
    <source>
        <dbReference type="ARBA" id="ARBA00023012"/>
    </source>
</evidence>
<dbReference type="PROSITE" id="PS50110">
    <property type="entry name" value="RESPONSE_REGULATORY"/>
    <property type="match status" value="1"/>
</dbReference>
<evidence type="ECO:0000256" key="3">
    <source>
        <dbReference type="PROSITE-ProRule" id="PRU00169"/>
    </source>
</evidence>
<dbReference type="PANTHER" id="PTHR44591:SF14">
    <property type="entry name" value="PROTEIN PILG"/>
    <property type="match status" value="1"/>
</dbReference>
<dbReference type="Gene3D" id="3.40.50.2300">
    <property type="match status" value="1"/>
</dbReference>
<dbReference type="Proteomes" id="UP000319836">
    <property type="component" value="Unassembled WGS sequence"/>
</dbReference>
<dbReference type="InterPro" id="IPR050595">
    <property type="entry name" value="Bact_response_regulator"/>
</dbReference>
<dbReference type="SMART" id="SM00448">
    <property type="entry name" value="REC"/>
    <property type="match status" value="1"/>
</dbReference>
<dbReference type="AlphaFoldDB" id="A0A538U713"/>
<keyword evidence="2" id="KW-0902">Two-component regulatory system</keyword>
<dbReference type="PANTHER" id="PTHR44591">
    <property type="entry name" value="STRESS RESPONSE REGULATOR PROTEIN 1"/>
    <property type="match status" value="1"/>
</dbReference>
<evidence type="ECO:0000256" key="1">
    <source>
        <dbReference type="ARBA" id="ARBA00022553"/>
    </source>
</evidence>
<dbReference type="SUPFAM" id="SSF52172">
    <property type="entry name" value="CheY-like"/>
    <property type="match status" value="1"/>
</dbReference>
<feature type="modified residue" description="4-aspartylphosphate" evidence="3">
    <location>
        <position position="56"/>
    </location>
</feature>
<dbReference type="EMBL" id="VBPA01000110">
    <property type="protein sequence ID" value="TMQ71657.1"/>
    <property type="molecule type" value="Genomic_DNA"/>
</dbReference>
<accession>A0A538U713</accession>
<dbReference type="InterPro" id="IPR001789">
    <property type="entry name" value="Sig_transdc_resp-reg_receiver"/>
</dbReference>
<name>A0A538U713_UNCEI</name>
<comment type="caution">
    <text evidence="5">The sequence shown here is derived from an EMBL/GenBank/DDBJ whole genome shotgun (WGS) entry which is preliminary data.</text>
</comment>
<evidence type="ECO:0000313" key="6">
    <source>
        <dbReference type="Proteomes" id="UP000319836"/>
    </source>
</evidence>
<dbReference type="CDD" id="cd00156">
    <property type="entry name" value="REC"/>
    <property type="match status" value="1"/>
</dbReference>
<dbReference type="Pfam" id="PF00072">
    <property type="entry name" value="Response_reg"/>
    <property type="match status" value="1"/>
</dbReference>
<proteinExistence type="predicted"/>
<organism evidence="5 6">
    <name type="scientific">Eiseniibacteriota bacterium</name>
    <dbReference type="NCBI Taxonomy" id="2212470"/>
    <lineage>
        <taxon>Bacteria</taxon>
        <taxon>Candidatus Eiseniibacteriota</taxon>
    </lineage>
</organism>
<sequence length="126" mass="13893">MSASPRRLLLVDDDSKLLWVMERFFRAQGFEVHGARDLRTAEDALASTRFHLVITDLRLLESEEGLVVVHAARRGSPPVPVIVLTERDLPEVAAIAEKLGASRVLAKPQSLMELLGVARDVLEPAC</sequence>